<evidence type="ECO:0000313" key="1">
    <source>
        <dbReference type="EMBL" id="PRY32430.1"/>
    </source>
</evidence>
<comment type="caution">
    <text evidence="1">The sequence shown here is derived from an EMBL/GenBank/DDBJ whole genome shotgun (WGS) entry which is preliminary data.</text>
</comment>
<proteinExistence type="predicted"/>
<accession>A0A2T0SG88</accession>
<protein>
    <submittedName>
        <fullName evidence="1">Uncharacterized protein</fullName>
    </submittedName>
</protein>
<dbReference type="InterPro" id="IPR036477">
    <property type="entry name" value="Formyl_transf_N_sf"/>
</dbReference>
<name>A0A2T0SG88_9PSEU</name>
<dbReference type="Gene3D" id="3.40.50.170">
    <property type="entry name" value="Formyl transferase, N-terminal domain"/>
    <property type="match status" value="1"/>
</dbReference>
<gene>
    <name evidence="1" type="ORF">CLV43_12124</name>
</gene>
<dbReference type="Proteomes" id="UP000239494">
    <property type="component" value="Unassembled WGS sequence"/>
</dbReference>
<evidence type="ECO:0000313" key="2">
    <source>
        <dbReference type="Proteomes" id="UP000239494"/>
    </source>
</evidence>
<sequence length="125" mass="14197">MAASHGVGRTDHFLDDVFDLVDWYPWDHGTPHTRSFDGWTGCDLLLSFKADFVIPDRMLSGVRGHAVNVHPSVPRYRGIGGYRVATAVSQGRELVPDDRERWGRRLYTRADLAAYRDDRLAGVRK</sequence>
<keyword evidence="2" id="KW-1185">Reference proteome</keyword>
<dbReference type="OrthoDB" id="9788208at2"/>
<dbReference type="RefSeq" id="WP_106196323.1">
    <property type="nucleotide sequence ID" value="NZ_PVTF01000021.1"/>
</dbReference>
<dbReference type="AlphaFoldDB" id="A0A2T0SG88"/>
<reference evidence="1 2" key="1">
    <citation type="submission" date="2018-03" db="EMBL/GenBank/DDBJ databases">
        <title>Genomic Encyclopedia of Archaeal and Bacterial Type Strains, Phase II (KMG-II): from individual species to whole genera.</title>
        <authorList>
            <person name="Goeker M."/>
        </authorList>
    </citation>
    <scope>NUCLEOTIDE SEQUENCE [LARGE SCALE GENOMIC DNA]</scope>
    <source>
        <strain evidence="1 2">DSM 44720</strain>
    </source>
</reference>
<dbReference type="EMBL" id="PVTF01000021">
    <property type="protein sequence ID" value="PRY32430.1"/>
    <property type="molecule type" value="Genomic_DNA"/>
</dbReference>
<dbReference type="SUPFAM" id="SSF53328">
    <property type="entry name" value="Formyltransferase"/>
    <property type="match status" value="1"/>
</dbReference>
<organism evidence="1 2">
    <name type="scientific">Umezawaea tangerina</name>
    <dbReference type="NCBI Taxonomy" id="84725"/>
    <lineage>
        <taxon>Bacteria</taxon>
        <taxon>Bacillati</taxon>
        <taxon>Actinomycetota</taxon>
        <taxon>Actinomycetes</taxon>
        <taxon>Pseudonocardiales</taxon>
        <taxon>Pseudonocardiaceae</taxon>
        <taxon>Umezawaea</taxon>
    </lineage>
</organism>